<dbReference type="EMBL" id="LN714486">
    <property type="protein sequence ID" value="CEL69619.1"/>
    <property type="molecule type" value="Genomic_DNA"/>
</dbReference>
<dbReference type="InterPro" id="IPR019538">
    <property type="entry name" value="PSMD5"/>
</dbReference>
<dbReference type="GO" id="GO:0043248">
    <property type="term" value="P:proteasome assembly"/>
    <property type="evidence" value="ECO:0007669"/>
    <property type="project" value="InterPro"/>
</dbReference>
<accession>A0A0F7UI00</accession>
<dbReference type="InterPro" id="IPR016024">
    <property type="entry name" value="ARM-type_fold"/>
</dbReference>
<proteinExistence type="predicted"/>
<dbReference type="AlphaFoldDB" id="A0A0F7UI00"/>
<name>A0A0F7UI00_NEOCL</name>
<organism evidence="1">
    <name type="scientific">Neospora caninum (strain Liverpool)</name>
    <dbReference type="NCBI Taxonomy" id="572307"/>
    <lineage>
        <taxon>Eukaryota</taxon>
        <taxon>Sar</taxon>
        <taxon>Alveolata</taxon>
        <taxon>Apicomplexa</taxon>
        <taxon>Conoidasida</taxon>
        <taxon>Coccidia</taxon>
        <taxon>Eucoccidiorida</taxon>
        <taxon>Eimeriorina</taxon>
        <taxon>Sarcocystidae</taxon>
        <taxon>Neospora</taxon>
    </lineage>
</organism>
<dbReference type="PANTHER" id="PTHR13554:SF10">
    <property type="entry name" value="26S PROTEASOME NON-ATPASE REGULATORY SUBUNIT 5"/>
    <property type="match status" value="1"/>
</dbReference>
<reference evidence="1" key="1">
    <citation type="journal article" date="2015" name="PLoS ONE">
        <title>Comprehensive Evaluation of Toxoplasma gondii VEG and Neospora caninum LIV Genomes with Tachyzoite Stage Transcriptome and Proteome Defines Novel Transcript Features.</title>
        <authorList>
            <person name="Ramaprasad A."/>
            <person name="Mourier T."/>
            <person name="Naeem R."/>
            <person name="Malas T.B."/>
            <person name="Moussa E."/>
            <person name="Panigrahi A."/>
            <person name="Vermont S.J."/>
            <person name="Otto T.D."/>
            <person name="Wastling J."/>
            <person name="Pain A."/>
        </authorList>
    </citation>
    <scope>NUCLEOTIDE SEQUENCE</scope>
    <source>
        <strain evidence="1">Liverpool</strain>
    </source>
</reference>
<dbReference type="PANTHER" id="PTHR13554">
    <property type="entry name" value="26S PROTEASOME NON-ATPASE REGULATORY SUBUNIT 5-RELATED"/>
    <property type="match status" value="1"/>
</dbReference>
<sequence>MLAAFDDPSQAQAPRKASAAVLTEFVDSPASSQALAEFRRHISPGELVLQAAQTAAHTAGGAKAELGENEESDELVLIARGLRKCLAYDGILESVVRDPQLRRVLIDAADSGSALLRRLLVQQLGKLIDRGRPGVELAIEANLYRLLPGLLGDPDVGVASDAAKALVASLCVPQGCEAFSSPACFQALISHAASRNEMVKVRAFALFVEAGRKSEEIFNEMVNRGAFTVLLNAFATDDLLLKISLVSLIEQLASYPAGAKYLATSAIPRRLISELADESLDETSRVSLVHAVAEVIKQRPEIAAEMFQVEDGVLARTLADFQHSVPSTPQEKSELCCAIAAWGSIASSPLGYAAVQKAVPVVGANVGGHFTGETDVANLAMDAWSNVLNSLPDPLAPDVIAAVVSLVEPACSTHVSRPFGESRAHSYPLLTALCRSRRAVQTIMGSEDIRRCLVDPFSDDSSDAKYAKNAFLKRLVADHLDWLGSVIEEGYLTKLKKFADAGPFYVPPGKYGSARRQQLVGVARACVPHMSVFFHAGFRASLLLRVEFVLFSFLALPPRRLPWLRTINPFLQHFLATEKGEEAGRRRHAAVDGDHTPAFCVVLEAQALRFSTLGRKRFWRSRERMKGNRLERFREDARLKPDRSV</sequence>
<dbReference type="SUPFAM" id="SSF48371">
    <property type="entry name" value="ARM repeat"/>
    <property type="match status" value="1"/>
</dbReference>
<gene>
    <name evidence="1" type="ORF">BN1204_053240</name>
</gene>
<evidence type="ECO:0000313" key="1">
    <source>
        <dbReference type="EMBL" id="CEL69619.1"/>
    </source>
</evidence>
<dbReference type="Gene3D" id="1.25.10.10">
    <property type="entry name" value="Leucine-rich Repeat Variant"/>
    <property type="match status" value="1"/>
</dbReference>
<dbReference type="InterPro" id="IPR011989">
    <property type="entry name" value="ARM-like"/>
</dbReference>
<dbReference type="GO" id="GO:0005829">
    <property type="term" value="C:cytosol"/>
    <property type="evidence" value="ECO:0007669"/>
    <property type="project" value="TreeGrafter"/>
</dbReference>
<dbReference type="Pfam" id="PF10508">
    <property type="entry name" value="Proteasom_PSMB"/>
    <property type="match status" value="1"/>
</dbReference>
<protein>
    <submittedName>
        <fullName evidence="1">Uncharacterized protein</fullName>
    </submittedName>
</protein>